<dbReference type="Proteomes" id="UP000054097">
    <property type="component" value="Unassembled WGS sequence"/>
</dbReference>
<dbReference type="FunFam" id="2.20.25.350:FF:000001">
    <property type="entry name" value="Eukaryotic translation initiation factor 5"/>
    <property type="match status" value="1"/>
</dbReference>
<dbReference type="SMART" id="SM00653">
    <property type="entry name" value="eIF2B_5"/>
    <property type="match status" value="1"/>
</dbReference>
<evidence type="ECO:0000256" key="3">
    <source>
        <dbReference type="ARBA" id="ARBA00022741"/>
    </source>
</evidence>
<dbReference type="InterPro" id="IPR045196">
    <property type="entry name" value="IF2/IF5"/>
</dbReference>
<proteinExistence type="inferred from homology"/>
<dbReference type="InterPro" id="IPR003307">
    <property type="entry name" value="W2_domain"/>
</dbReference>
<dbReference type="OrthoDB" id="10250831at2759"/>
<dbReference type="Gene3D" id="1.25.40.180">
    <property type="match status" value="1"/>
</dbReference>
<gene>
    <name evidence="8" type="ORF">M408DRAFT_333125</name>
</gene>
<dbReference type="PANTHER" id="PTHR23001:SF7">
    <property type="entry name" value="EUKARYOTIC TRANSLATION INITIATION FACTOR 5"/>
    <property type="match status" value="1"/>
</dbReference>
<dbReference type="PANTHER" id="PTHR23001">
    <property type="entry name" value="EUKARYOTIC TRANSLATION INITIATION FACTOR"/>
    <property type="match status" value="1"/>
</dbReference>
<dbReference type="SUPFAM" id="SSF100966">
    <property type="entry name" value="Translation initiation factor 2 beta, aIF2beta, N-terminal domain"/>
    <property type="match status" value="1"/>
</dbReference>
<dbReference type="SMART" id="SM00515">
    <property type="entry name" value="eIF5C"/>
    <property type="match status" value="1"/>
</dbReference>
<evidence type="ECO:0000313" key="9">
    <source>
        <dbReference type="Proteomes" id="UP000054097"/>
    </source>
</evidence>
<keyword evidence="4" id="KW-0648">Protein biosynthesis</keyword>
<dbReference type="SUPFAM" id="SSF48371">
    <property type="entry name" value="ARM repeat"/>
    <property type="match status" value="1"/>
</dbReference>
<dbReference type="AlphaFoldDB" id="A0A0C3ARV8"/>
<keyword evidence="5" id="KW-0342">GTP-binding</keyword>
<dbReference type="Gene3D" id="2.20.25.350">
    <property type="match status" value="1"/>
</dbReference>
<evidence type="ECO:0000256" key="4">
    <source>
        <dbReference type="ARBA" id="ARBA00022917"/>
    </source>
</evidence>
<comment type="similarity">
    <text evidence="1">Belongs to the eIF-2-beta/eIF-5 family.</text>
</comment>
<sequence length="394" mass="44491">MATAGVVNIRRDVDDKFYRYRMPVMLTKVEGRGNGIKTVIPNMTDVAKALSRPPQYTTKFFGCELGAQTILDDKADRWIVNGEHSATRLRELLDVFIDKFVLCASCKNPETDLIITKTDTILRDCKACGQQTKVDMRHKLTTFILKNPPKKTKKRKPSEGTTKENGEEAEEGGSPIDGDDDDDELTKRLQSEAAELAPVDQAAIATEEWSGNTDPTSVAKRVHALSLDDNSDEDKGDDPMEQLRLWIEINRDDATCETVKAKIEDLGIWEKHKTVQIVVESLFTSKVLTGKELDKYAPLIKELVSPVETKEKHQKALLGGMERLVGVNYPELTEKVPHILMSWYQADILTEDAAKQWGTHVSKKYVDRDISKRVRKASEPFIKWLDEADDEDEE</sequence>
<dbReference type="GO" id="GO:0071074">
    <property type="term" value="F:eukaryotic initiation factor eIF2 binding"/>
    <property type="evidence" value="ECO:0007669"/>
    <property type="project" value="TreeGrafter"/>
</dbReference>
<dbReference type="GO" id="GO:0003743">
    <property type="term" value="F:translation initiation factor activity"/>
    <property type="evidence" value="ECO:0007669"/>
    <property type="project" value="UniProtKB-KW"/>
</dbReference>
<name>A0A0C3ARV8_SERVB</name>
<evidence type="ECO:0000313" key="8">
    <source>
        <dbReference type="EMBL" id="KIM22006.1"/>
    </source>
</evidence>
<dbReference type="CDD" id="cd11561">
    <property type="entry name" value="W2_eIF5"/>
    <property type="match status" value="1"/>
</dbReference>
<evidence type="ECO:0000256" key="5">
    <source>
        <dbReference type="ARBA" id="ARBA00023134"/>
    </source>
</evidence>
<dbReference type="Gene3D" id="3.30.30.170">
    <property type="match status" value="1"/>
</dbReference>
<organism evidence="8 9">
    <name type="scientific">Serendipita vermifera MAFF 305830</name>
    <dbReference type="NCBI Taxonomy" id="933852"/>
    <lineage>
        <taxon>Eukaryota</taxon>
        <taxon>Fungi</taxon>
        <taxon>Dikarya</taxon>
        <taxon>Basidiomycota</taxon>
        <taxon>Agaricomycotina</taxon>
        <taxon>Agaricomycetes</taxon>
        <taxon>Sebacinales</taxon>
        <taxon>Serendipitaceae</taxon>
        <taxon>Serendipita</taxon>
    </lineage>
</organism>
<feature type="region of interest" description="Disordered" evidence="6">
    <location>
        <begin position="139"/>
        <end position="183"/>
    </location>
</feature>
<feature type="compositionally biased region" description="Acidic residues" evidence="6">
    <location>
        <begin position="167"/>
        <end position="183"/>
    </location>
</feature>
<dbReference type="InterPro" id="IPR016189">
    <property type="entry name" value="Transl_init_fac_IF2/IF5_N"/>
</dbReference>
<evidence type="ECO:0000259" key="7">
    <source>
        <dbReference type="PROSITE" id="PS51363"/>
    </source>
</evidence>
<dbReference type="Pfam" id="PF02020">
    <property type="entry name" value="W2"/>
    <property type="match status" value="1"/>
</dbReference>
<accession>A0A0C3ARV8</accession>
<keyword evidence="3" id="KW-0547">Nucleotide-binding</keyword>
<keyword evidence="2" id="KW-0396">Initiation factor</keyword>
<dbReference type="SUPFAM" id="SSF75689">
    <property type="entry name" value="Zinc-binding domain of translation initiation factor 2 beta"/>
    <property type="match status" value="1"/>
</dbReference>
<evidence type="ECO:0000256" key="2">
    <source>
        <dbReference type="ARBA" id="ARBA00022540"/>
    </source>
</evidence>
<dbReference type="GO" id="GO:0005092">
    <property type="term" value="F:GDP-dissociation inhibitor activity"/>
    <property type="evidence" value="ECO:0007669"/>
    <property type="project" value="TreeGrafter"/>
</dbReference>
<dbReference type="EMBL" id="KN824366">
    <property type="protein sequence ID" value="KIM22006.1"/>
    <property type="molecule type" value="Genomic_DNA"/>
</dbReference>
<reference evidence="9" key="2">
    <citation type="submission" date="2015-01" db="EMBL/GenBank/DDBJ databases">
        <title>Evolutionary Origins and Diversification of the Mycorrhizal Mutualists.</title>
        <authorList>
            <consortium name="DOE Joint Genome Institute"/>
            <consortium name="Mycorrhizal Genomics Consortium"/>
            <person name="Kohler A."/>
            <person name="Kuo A."/>
            <person name="Nagy L.G."/>
            <person name="Floudas D."/>
            <person name="Copeland A."/>
            <person name="Barry K.W."/>
            <person name="Cichocki N."/>
            <person name="Veneault-Fourrey C."/>
            <person name="LaButti K."/>
            <person name="Lindquist E.A."/>
            <person name="Lipzen A."/>
            <person name="Lundell T."/>
            <person name="Morin E."/>
            <person name="Murat C."/>
            <person name="Riley R."/>
            <person name="Ohm R."/>
            <person name="Sun H."/>
            <person name="Tunlid A."/>
            <person name="Henrissat B."/>
            <person name="Grigoriev I.V."/>
            <person name="Hibbett D.S."/>
            <person name="Martin F."/>
        </authorList>
    </citation>
    <scope>NUCLEOTIDE SEQUENCE [LARGE SCALE GENOMIC DNA]</scope>
    <source>
        <strain evidence="9">MAFF 305830</strain>
    </source>
</reference>
<dbReference type="Pfam" id="PF01873">
    <property type="entry name" value="eIF-5_eIF-2B"/>
    <property type="match status" value="1"/>
</dbReference>
<dbReference type="GO" id="GO:0005829">
    <property type="term" value="C:cytosol"/>
    <property type="evidence" value="ECO:0007669"/>
    <property type="project" value="TreeGrafter"/>
</dbReference>
<feature type="domain" description="W2" evidence="7">
    <location>
        <begin position="229"/>
        <end position="394"/>
    </location>
</feature>
<evidence type="ECO:0000256" key="6">
    <source>
        <dbReference type="SAM" id="MobiDB-lite"/>
    </source>
</evidence>
<dbReference type="STRING" id="933852.A0A0C3ARV8"/>
<dbReference type="FunFam" id="3.30.30.170:FF:000002">
    <property type="entry name" value="Eukaryotic translation initiation factor 5"/>
    <property type="match status" value="1"/>
</dbReference>
<feature type="compositionally biased region" description="Basic and acidic residues" evidence="6">
    <location>
        <begin position="157"/>
        <end position="166"/>
    </location>
</feature>
<dbReference type="HOGENOM" id="CLU_026663_1_0_1"/>
<protein>
    <recommendedName>
        <fullName evidence="7">W2 domain-containing protein</fullName>
    </recommendedName>
</protein>
<dbReference type="InterPro" id="IPR016024">
    <property type="entry name" value="ARM-type_fold"/>
</dbReference>
<dbReference type="InterPro" id="IPR002735">
    <property type="entry name" value="Transl_init_fac_IF2/IF5_dom"/>
</dbReference>
<reference evidence="8 9" key="1">
    <citation type="submission" date="2014-04" db="EMBL/GenBank/DDBJ databases">
        <authorList>
            <consortium name="DOE Joint Genome Institute"/>
            <person name="Kuo A."/>
            <person name="Zuccaro A."/>
            <person name="Kohler A."/>
            <person name="Nagy L.G."/>
            <person name="Floudas D."/>
            <person name="Copeland A."/>
            <person name="Barry K.W."/>
            <person name="Cichocki N."/>
            <person name="Veneault-Fourrey C."/>
            <person name="LaButti K."/>
            <person name="Lindquist E.A."/>
            <person name="Lipzen A."/>
            <person name="Lundell T."/>
            <person name="Morin E."/>
            <person name="Murat C."/>
            <person name="Sun H."/>
            <person name="Tunlid A."/>
            <person name="Henrissat B."/>
            <person name="Grigoriev I.V."/>
            <person name="Hibbett D.S."/>
            <person name="Martin F."/>
            <person name="Nordberg H.P."/>
            <person name="Cantor M.N."/>
            <person name="Hua S.X."/>
        </authorList>
    </citation>
    <scope>NUCLEOTIDE SEQUENCE [LARGE SCALE GENOMIC DNA]</scope>
    <source>
        <strain evidence="8 9">MAFF 305830</strain>
    </source>
</reference>
<evidence type="ECO:0000256" key="1">
    <source>
        <dbReference type="ARBA" id="ARBA00010397"/>
    </source>
</evidence>
<dbReference type="PROSITE" id="PS51363">
    <property type="entry name" value="W2"/>
    <property type="match status" value="1"/>
</dbReference>
<dbReference type="GO" id="GO:0005525">
    <property type="term" value="F:GTP binding"/>
    <property type="evidence" value="ECO:0007669"/>
    <property type="project" value="UniProtKB-KW"/>
</dbReference>
<dbReference type="GO" id="GO:0001732">
    <property type="term" value="P:formation of cytoplasmic translation initiation complex"/>
    <property type="evidence" value="ECO:0007669"/>
    <property type="project" value="TreeGrafter"/>
</dbReference>
<dbReference type="InterPro" id="IPR016190">
    <property type="entry name" value="Transl_init_fac_IF2/IF5_Zn-bd"/>
</dbReference>
<keyword evidence="9" id="KW-1185">Reference proteome</keyword>